<dbReference type="Proteomes" id="UP000001025">
    <property type="component" value="Chromosome"/>
</dbReference>
<feature type="domain" description="BD-FAE-like" evidence="4">
    <location>
        <begin position="114"/>
        <end position="327"/>
    </location>
</feature>
<dbReference type="KEGG" id="rba:RB11927"/>
<dbReference type="HOGENOM" id="CLU_012494_4_0_0"/>
<dbReference type="OrthoDB" id="265201at2"/>
<keyword evidence="3" id="KW-0732">Signal</keyword>
<dbReference type="InterPro" id="IPR029058">
    <property type="entry name" value="AB_hydrolase_fold"/>
</dbReference>
<accession>Q7UJF8</accession>
<evidence type="ECO:0000256" key="1">
    <source>
        <dbReference type="ARBA" id="ARBA00022801"/>
    </source>
</evidence>
<protein>
    <submittedName>
        <fullName evidence="5">Probable lipase/esterase</fullName>
        <ecNumber evidence="5">3.1.1.-</ecNumber>
    </submittedName>
</protein>
<dbReference type="Gene3D" id="3.40.50.1820">
    <property type="entry name" value="alpha/beta hydrolase"/>
    <property type="match status" value="1"/>
</dbReference>
<evidence type="ECO:0000256" key="3">
    <source>
        <dbReference type="SAM" id="SignalP"/>
    </source>
</evidence>
<evidence type="ECO:0000256" key="2">
    <source>
        <dbReference type="SAM" id="MobiDB-lite"/>
    </source>
</evidence>
<dbReference type="PANTHER" id="PTHR48081:SF13">
    <property type="entry name" value="ALPHA_BETA HYDROLASE"/>
    <property type="match status" value="1"/>
</dbReference>
<feature type="chain" id="PRO_5004291972" evidence="3">
    <location>
        <begin position="36"/>
        <end position="367"/>
    </location>
</feature>
<keyword evidence="6" id="KW-1185">Reference proteome</keyword>
<reference evidence="5 6" key="1">
    <citation type="journal article" date="2003" name="Proc. Natl. Acad. Sci. U.S.A.">
        <title>Complete genome sequence of the marine planctomycete Pirellula sp. strain 1.</title>
        <authorList>
            <person name="Gloeckner F.O."/>
            <person name="Kube M."/>
            <person name="Bauer M."/>
            <person name="Teeling H."/>
            <person name="Lombardot T."/>
            <person name="Ludwig W."/>
            <person name="Gade D."/>
            <person name="Beck A."/>
            <person name="Borzym K."/>
            <person name="Heitmann K."/>
            <person name="Rabus R."/>
            <person name="Schlesner H."/>
            <person name="Amann R."/>
            <person name="Reinhardt R."/>
        </authorList>
    </citation>
    <scope>NUCLEOTIDE SEQUENCE [LARGE SCALE GENOMIC DNA]</scope>
    <source>
        <strain evidence="6">DSM 10527 / NCIMB 13988 / SH1</strain>
    </source>
</reference>
<dbReference type="InterPro" id="IPR049492">
    <property type="entry name" value="BD-FAE-like_dom"/>
</dbReference>
<dbReference type="STRING" id="243090.RB11927"/>
<dbReference type="EMBL" id="BX294154">
    <property type="protein sequence ID" value="CAD77300.1"/>
    <property type="molecule type" value="Genomic_DNA"/>
</dbReference>
<evidence type="ECO:0000313" key="6">
    <source>
        <dbReference type="Proteomes" id="UP000001025"/>
    </source>
</evidence>
<dbReference type="EC" id="3.1.1.-" evidence="5"/>
<gene>
    <name evidence="5" type="ordered locus">RB11927</name>
</gene>
<dbReference type="InterPro" id="IPR050300">
    <property type="entry name" value="GDXG_lipolytic_enzyme"/>
</dbReference>
<dbReference type="eggNOG" id="COG0657">
    <property type="taxonomic scope" value="Bacteria"/>
</dbReference>
<feature type="region of interest" description="Disordered" evidence="2">
    <location>
        <begin position="45"/>
        <end position="67"/>
    </location>
</feature>
<dbReference type="PANTHER" id="PTHR48081">
    <property type="entry name" value="AB HYDROLASE SUPERFAMILY PROTEIN C4A8.06C"/>
    <property type="match status" value="1"/>
</dbReference>
<feature type="compositionally biased region" description="Basic and acidic residues" evidence="2">
    <location>
        <begin position="48"/>
        <end position="57"/>
    </location>
</feature>
<keyword evidence="1 5" id="KW-0378">Hydrolase</keyword>
<dbReference type="InParanoid" id="Q7UJF8"/>
<organism evidence="5 6">
    <name type="scientific">Rhodopirellula baltica (strain DSM 10527 / NCIMB 13988 / SH1)</name>
    <dbReference type="NCBI Taxonomy" id="243090"/>
    <lineage>
        <taxon>Bacteria</taxon>
        <taxon>Pseudomonadati</taxon>
        <taxon>Planctomycetota</taxon>
        <taxon>Planctomycetia</taxon>
        <taxon>Pirellulales</taxon>
        <taxon>Pirellulaceae</taxon>
        <taxon>Rhodopirellula</taxon>
    </lineage>
</organism>
<dbReference type="PATRIC" id="fig|243090.15.peg.5755"/>
<proteinExistence type="predicted"/>
<sequence length="367" mass="40636">MPHNFMISTSRTFPSLRFCCFACISILCCASICMAHLPKSAAPDIEASEPHVRKNEQGGDGIGQRVDGERFGSVANVKKPPVLDTAFIENKLPSGTEYISDVVFKEVDGLELKLDLLLPEKRTDAHLPTAVWIHGGAWTRGNKARDFHRFDQLASRILQEGVALVSIEYRLSDQASFPEPVLDCTDALAFLSRNREKYGLDTDRTIVLGSSAGGHLASLIGTNLTSDHTRFISDPSQPMAKIRGVVDFYGPTDLVMLQSKRGEIDFQNDPSPEARFLGHSPLMRPDLARAASPVTYVSVNSPPFLIFHGDLDSRVPMMQSIYLDSMLRVNGVESRLVEVEGARHGDEKFDETIYNDIAIEFIRSLLQ</sequence>
<dbReference type="AlphaFoldDB" id="Q7UJF8"/>
<dbReference type="EnsemblBacteria" id="CAD77300">
    <property type="protein sequence ID" value="CAD77300"/>
    <property type="gene ID" value="RB11927"/>
</dbReference>
<dbReference type="Pfam" id="PF20434">
    <property type="entry name" value="BD-FAE"/>
    <property type="match status" value="1"/>
</dbReference>
<evidence type="ECO:0000313" key="5">
    <source>
        <dbReference type="EMBL" id="CAD77300.1"/>
    </source>
</evidence>
<dbReference type="GO" id="GO:0016787">
    <property type="term" value="F:hydrolase activity"/>
    <property type="evidence" value="ECO:0007669"/>
    <property type="project" value="UniProtKB-KW"/>
</dbReference>
<dbReference type="SUPFAM" id="SSF53474">
    <property type="entry name" value="alpha/beta-Hydrolases"/>
    <property type="match status" value="1"/>
</dbReference>
<feature type="signal peptide" evidence="3">
    <location>
        <begin position="1"/>
        <end position="35"/>
    </location>
</feature>
<evidence type="ECO:0000259" key="4">
    <source>
        <dbReference type="Pfam" id="PF20434"/>
    </source>
</evidence>
<name>Q7UJF8_RHOBA</name>